<dbReference type="HOGENOM" id="CLU_3204609_0_0_5"/>
<evidence type="ECO:0000313" key="2">
    <source>
        <dbReference type="EMBL" id="ABV75420.1"/>
    </source>
</evidence>
<keyword evidence="1" id="KW-0472">Membrane</keyword>
<gene>
    <name evidence="2" type="ordered locus">A1C_05925</name>
</gene>
<name>A8GPU5_RICAH</name>
<dbReference type="KEGG" id="rak:A1C_05925"/>
<accession>A8GPU5</accession>
<evidence type="ECO:0000256" key="1">
    <source>
        <dbReference type="SAM" id="Phobius"/>
    </source>
</evidence>
<proteinExistence type="predicted"/>
<dbReference type="Proteomes" id="UP000006830">
    <property type="component" value="Chromosome"/>
</dbReference>
<dbReference type="EMBL" id="CP000847">
    <property type="protein sequence ID" value="ABV75420.1"/>
    <property type="molecule type" value="Genomic_DNA"/>
</dbReference>
<keyword evidence="1" id="KW-0812">Transmembrane</keyword>
<reference evidence="2" key="1">
    <citation type="submission" date="2007-09" db="EMBL/GenBank/DDBJ databases">
        <title>Complete Genome Sequence of Rickettsia akari.</title>
        <authorList>
            <person name="Madan A."/>
            <person name="Fahey J."/>
            <person name="Helton E."/>
            <person name="Ketteman M."/>
            <person name="Madan A."/>
            <person name="Rodrigues S."/>
            <person name="Sanchez A."/>
            <person name="Whiting M."/>
            <person name="Dasch G."/>
            <person name="Eremeeva M."/>
        </authorList>
    </citation>
    <scope>NUCLEOTIDE SEQUENCE</scope>
    <source>
        <strain evidence="2">Hartford</strain>
    </source>
</reference>
<sequence length="45" mass="5055">MHTILHAVRPTIMLDLKPYTLQQLWIINTYALVLSGLLITAGALH</sequence>
<organism evidence="2 3">
    <name type="scientific">Rickettsia akari (strain Hartford)</name>
    <dbReference type="NCBI Taxonomy" id="293614"/>
    <lineage>
        <taxon>Bacteria</taxon>
        <taxon>Pseudomonadati</taxon>
        <taxon>Pseudomonadota</taxon>
        <taxon>Alphaproteobacteria</taxon>
        <taxon>Rickettsiales</taxon>
        <taxon>Rickettsiaceae</taxon>
        <taxon>Rickettsieae</taxon>
        <taxon>Rickettsia</taxon>
        <taxon>spotted fever group</taxon>
    </lineage>
</organism>
<keyword evidence="1" id="KW-1133">Transmembrane helix</keyword>
<evidence type="ECO:0000313" key="3">
    <source>
        <dbReference type="Proteomes" id="UP000006830"/>
    </source>
</evidence>
<keyword evidence="3" id="KW-1185">Reference proteome</keyword>
<dbReference type="AlphaFoldDB" id="A8GPU5"/>
<dbReference type="STRING" id="293614.A1C_05925"/>
<feature type="transmembrane region" description="Helical" evidence="1">
    <location>
        <begin position="24"/>
        <end position="44"/>
    </location>
</feature>
<protein>
    <submittedName>
        <fullName evidence="2">Uncharacterized protein</fullName>
    </submittedName>
</protein>